<evidence type="ECO:0000313" key="5">
    <source>
        <dbReference type="Proteomes" id="UP001159427"/>
    </source>
</evidence>
<feature type="region of interest" description="Disordered" evidence="2">
    <location>
        <begin position="191"/>
        <end position="274"/>
    </location>
</feature>
<dbReference type="Gene3D" id="3.30.420.40">
    <property type="match status" value="2"/>
</dbReference>
<keyword evidence="5" id="KW-1185">Reference proteome</keyword>
<sequence>MLKLQSELDKFKQVFKSSKESQNWIKSEQVCRCSDQEFDDLLSSLTAVELEATTLILQRHIDLEQQIWKCLDNLKTVQSGWEGKTIDVTEKLIASQTKVARLRSRLLRCITQQLHKNGSMTVNLPAWSGIDVDNKQKMENPLETEKTEQDINTNDQPGPAKENPVESTKREFVEPGDLTYSNVGEVQELKAAQSNRVPQDHSVSPHKEEPVTMESGDKESNVYETVSLEQTGPSQLVPPTKPIPYSLSKKLNSTSGGDGSVGQTEKDEKSTADVEQVDVEDAWVVENHHIQDWDPTPVLEELFGNVHPLPTPFVPTTEPKVDNIRMAGYMEKLPVKSNQKKGILIRSWKKRHFKAVKGKLYYYEDHRVLEPLGFINLTNCSVKVEDKLLDVVEEGVKGKSVKLRCASVKEAEDWKEALEAESAASVDSSTVPEESSATEGLTIIIDLGSSSVKAGFAQENAWPQVIFPCVIAMDKENPENCKYGHGALLPETRKTSSLRFPLRKSLKIDKLKVHTMDLIGILEHLFDKLKVDPTKHKVIMTLPHGSGPQEKEELVEILLDHFQVEACYLQEQAVLAMYSYSAISGIVVDIGDHIDVIPVVEGCMIESGTTRLPYGGKQITDSFTRLLTEKGVRFFSEVESYISRAIKEKVSFVARQVDQEEEEVDCSMVVDLGKYSIPDGTREVTVDSARHRCTEGLFKPSVWGKDNPGIHELTVKAIMACSIDMRKQMCRNIYLSGGGSMSPGLAERLQAEVSQLTPFNSHVQVHAGVERQYAAYIGASVVAKLPLFTELCVFKEDWDESGPDALEKWLTL</sequence>
<dbReference type="Proteomes" id="UP001159427">
    <property type="component" value="Unassembled WGS sequence"/>
</dbReference>
<dbReference type="SMART" id="SM00268">
    <property type="entry name" value="ACTIN"/>
    <property type="match status" value="1"/>
</dbReference>
<accession>A0ABN8N2F0</accession>
<feature type="domain" description="PH" evidence="3">
    <location>
        <begin position="323"/>
        <end position="423"/>
    </location>
</feature>
<name>A0ABN8N2F0_9CNID</name>
<protein>
    <recommendedName>
        <fullName evidence="3">PH domain-containing protein</fullName>
    </recommendedName>
</protein>
<evidence type="ECO:0000256" key="1">
    <source>
        <dbReference type="RuleBase" id="RU000487"/>
    </source>
</evidence>
<dbReference type="Gene3D" id="3.90.640.10">
    <property type="entry name" value="Actin, Chain A, domain 4"/>
    <property type="match status" value="1"/>
</dbReference>
<evidence type="ECO:0000256" key="2">
    <source>
        <dbReference type="SAM" id="MobiDB-lite"/>
    </source>
</evidence>
<feature type="compositionally biased region" description="Polar residues" evidence="2">
    <location>
        <begin position="222"/>
        <end position="234"/>
    </location>
</feature>
<reference evidence="4 5" key="1">
    <citation type="submission" date="2022-05" db="EMBL/GenBank/DDBJ databases">
        <authorList>
            <consortium name="Genoscope - CEA"/>
            <person name="William W."/>
        </authorList>
    </citation>
    <scope>NUCLEOTIDE SEQUENCE [LARGE SCALE GENOMIC DNA]</scope>
</reference>
<dbReference type="InterPro" id="IPR004000">
    <property type="entry name" value="Actin"/>
</dbReference>
<organism evidence="4 5">
    <name type="scientific">Porites evermanni</name>
    <dbReference type="NCBI Taxonomy" id="104178"/>
    <lineage>
        <taxon>Eukaryota</taxon>
        <taxon>Metazoa</taxon>
        <taxon>Cnidaria</taxon>
        <taxon>Anthozoa</taxon>
        <taxon>Hexacorallia</taxon>
        <taxon>Scleractinia</taxon>
        <taxon>Fungiina</taxon>
        <taxon>Poritidae</taxon>
        <taxon>Porites</taxon>
    </lineage>
</organism>
<dbReference type="EMBL" id="CALNXI010000731">
    <property type="protein sequence ID" value="CAH3041478.1"/>
    <property type="molecule type" value="Genomic_DNA"/>
</dbReference>
<dbReference type="Gene3D" id="2.30.29.30">
    <property type="entry name" value="Pleckstrin-homology domain (PH domain)/Phosphotyrosine-binding domain (PTB)"/>
    <property type="match status" value="1"/>
</dbReference>
<evidence type="ECO:0000259" key="3">
    <source>
        <dbReference type="PROSITE" id="PS50003"/>
    </source>
</evidence>
<feature type="region of interest" description="Disordered" evidence="2">
    <location>
        <begin position="142"/>
        <end position="176"/>
    </location>
</feature>
<dbReference type="SUPFAM" id="SSF53067">
    <property type="entry name" value="Actin-like ATPase domain"/>
    <property type="match status" value="2"/>
</dbReference>
<dbReference type="SMART" id="SM00233">
    <property type="entry name" value="PH"/>
    <property type="match status" value="1"/>
</dbReference>
<dbReference type="InterPro" id="IPR011993">
    <property type="entry name" value="PH-like_dom_sf"/>
</dbReference>
<gene>
    <name evidence="4" type="ORF">PEVE_00040315</name>
</gene>
<comment type="similarity">
    <text evidence="1">Belongs to the actin family.</text>
</comment>
<feature type="compositionally biased region" description="Basic and acidic residues" evidence="2">
    <location>
        <begin position="203"/>
        <end position="221"/>
    </location>
</feature>
<dbReference type="PROSITE" id="PS50003">
    <property type="entry name" value="PH_DOMAIN"/>
    <property type="match status" value="1"/>
</dbReference>
<dbReference type="SUPFAM" id="SSF50729">
    <property type="entry name" value="PH domain-like"/>
    <property type="match status" value="1"/>
</dbReference>
<feature type="compositionally biased region" description="Basic and acidic residues" evidence="2">
    <location>
        <begin position="163"/>
        <end position="173"/>
    </location>
</feature>
<dbReference type="Pfam" id="PF00169">
    <property type="entry name" value="PH"/>
    <property type="match status" value="1"/>
</dbReference>
<comment type="caution">
    <text evidence="4">The sequence shown here is derived from an EMBL/GenBank/DDBJ whole genome shotgun (WGS) entry which is preliminary data.</text>
</comment>
<dbReference type="InterPro" id="IPR043129">
    <property type="entry name" value="ATPase_NBD"/>
</dbReference>
<dbReference type="InterPro" id="IPR001849">
    <property type="entry name" value="PH_domain"/>
</dbReference>
<dbReference type="Pfam" id="PF00022">
    <property type="entry name" value="Actin"/>
    <property type="match status" value="1"/>
</dbReference>
<dbReference type="CDD" id="cd00821">
    <property type="entry name" value="PH"/>
    <property type="match status" value="1"/>
</dbReference>
<dbReference type="PANTHER" id="PTHR11937">
    <property type="entry name" value="ACTIN"/>
    <property type="match status" value="1"/>
</dbReference>
<evidence type="ECO:0000313" key="4">
    <source>
        <dbReference type="EMBL" id="CAH3041478.1"/>
    </source>
</evidence>
<proteinExistence type="inferred from homology"/>